<dbReference type="Proteomes" id="UP000198615">
    <property type="component" value="Unassembled WGS sequence"/>
</dbReference>
<dbReference type="Pfam" id="PF03938">
    <property type="entry name" value="OmpH"/>
    <property type="match status" value="1"/>
</dbReference>
<dbReference type="PANTHER" id="PTHR35089">
    <property type="entry name" value="CHAPERONE PROTEIN SKP"/>
    <property type="match status" value="1"/>
</dbReference>
<reference evidence="5 6" key="1">
    <citation type="submission" date="2016-10" db="EMBL/GenBank/DDBJ databases">
        <authorList>
            <person name="Varghese N."/>
            <person name="Submissions S."/>
        </authorList>
    </citation>
    <scope>NUCLEOTIDE SEQUENCE [LARGE SCALE GENOMIC DNA]</scope>
    <source>
        <strain evidence="5 6">DSM 18839</strain>
    </source>
</reference>
<proteinExistence type="inferred from homology"/>
<evidence type="ECO:0000256" key="2">
    <source>
        <dbReference type="ARBA" id="ARBA00022729"/>
    </source>
</evidence>
<dbReference type="EMBL" id="FNBW01000016">
    <property type="protein sequence ID" value="SDG38996.1"/>
    <property type="molecule type" value="Genomic_DNA"/>
</dbReference>
<feature type="coiled-coil region" evidence="3">
    <location>
        <begin position="54"/>
        <end position="88"/>
    </location>
</feature>
<feature type="chain" id="PRO_5034880452" evidence="4">
    <location>
        <begin position="29"/>
        <end position="188"/>
    </location>
</feature>
<sequence>MVRSLRHAAVTVFTAAMMCWCIAGTALAQDSSSPFAVVDVQGALRNSDAAKEIQAKINERRQAYQRQVTEEEKALRASEQELQQLRSTLAPEAYQQRLRAFRDRVTGVQKSVQERRRALDQSFTNAMNKVRDVLVSVIAEIADERGAKVVLFKDHIVIAEKSLDFSDEALRRLNERLPSVPVDLPPLD</sequence>
<organism evidence="5 6">
    <name type="scientific">Thalassobaculum litoreum DSM 18839</name>
    <dbReference type="NCBI Taxonomy" id="1123362"/>
    <lineage>
        <taxon>Bacteria</taxon>
        <taxon>Pseudomonadati</taxon>
        <taxon>Pseudomonadota</taxon>
        <taxon>Alphaproteobacteria</taxon>
        <taxon>Rhodospirillales</taxon>
        <taxon>Thalassobaculaceae</taxon>
        <taxon>Thalassobaculum</taxon>
    </lineage>
</organism>
<dbReference type="InterPro" id="IPR024930">
    <property type="entry name" value="Skp_dom_sf"/>
</dbReference>
<evidence type="ECO:0000313" key="6">
    <source>
        <dbReference type="Proteomes" id="UP000198615"/>
    </source>
</evidence>
<accession>A0A8G2EZT3</accession>
<dbReference type="GO" id="GO:0005829">
    <property type="term" value="C:cytosol"/>
    <property type="evidence" value="ECO:0007669"/>
    <property type="project" value="TreeGrafter"/>
</dbReference>
<feature type="signal peptide" evidence="4">
    <location>
        <begin position="1"/>
        <end position="28"/>
    </location>
</feature>
<dbReference type="PANTHER" id="PTHR35089:SF1">
    <property type="entry name" value="CHAPERONE PROTEIN SKP"/>
    <property type="match status" value="1"/>
</dbReference>
<dbReference type="RefSeq" id="WP_245565604.1">
    <property type="nucleotide sequence ID" value="NZ_FNBW01000016.1"/>
</dbReference>
<dbReference type="InterPro" id="IPR005632">
    <property type="entry name" value="Chaperone_Skp"/>
</dbReference>
<dbReference type="GO" id="GO:0051082">
    <property type="term" value="F:unfolded protein binding"/>
    <property type="evidence" value="ECO:0007669"/>
    <property type="project" value="InterPro"/>
</dbReference>
<comment type="similarity">
    <text evidence="1">Belongs to the Skp family.</text>
</comment>
<dbReference type="Gene3D" id="3.30.910.20">
    <property type="entry name" value="Skp domain"/>
    <property type="match status" value="1"/>
</dbReference>
<dbReference type="SMART" id="SM00935">
    <property type="entry name" value="OmpH"/>
    <property type="match status" value="1"/>
</dbReference>
<keyword evidence="6" id="KW-1185">Reference proteome</keyword>
<evidence type="ECO:0000256" key="1">
    <source>
        <dbReference type="ARBA" id="ARBA00009091"/>
    </source>
</evidence>
<dbReference type="AlphaFoldDB" id="A0A8G2EZT3"/>
<protein>
    <submittedName>
        <fullName evidence="5">Periplasmic chaperone for outer membrane proteins Skp</fullName>
    </submittedName>
</protein>
<evidence type="ECO:0000256" key="4">
    <source>
        <dbReference type="SAM" id="SignalP"/>
    </source>
</evidence>
<name>A0A8G2EZT3_9PROT</name>
<evidence type="ECO:0000256" key="3">
    <source>
        <dbReference type="SAM" id="Coils"/>
    </source>
</evidence>
<keyword evidence="3" id="KW-0175">Coiled coil</keyword>
<comment type="caution">
    <text evidence="5">The sequence shown here is derived from an EMBL/GenBank/DDBJ whole genome shotgun (WGS) entry which is preliminary data.</text>
</comment>
<dbReference type="SUPFAM" id="SSF111384">
    <property type="entry name" value="OmpH-like"/>
    <property type="match status" value="1"/>
</dbReference>
<evidence type="ECO:0000313" key="5">
    <source>
        <dbReference type="EMBL" id="SDG38996.1"/>
    </source>
</evidence>
<dbReference type="GO" id="GO:0050821">
    <property type="term" value="P:protein stabilization"/>
    <property type="evidence" value="ECO:0007669"/>
    <property type="project" value="TreeGrafter"/>
</dbReference>
<keyword evidence="2 4" id="KW-0732">Signal</keyword>
<gene>
    <name evidence="5" type="ORF">SAMN05660686_04223</name>
</gene>